<name>A0ABD2YG15_9GENT</name>
<keyword evidence="1" id="KW-0805">Transcription regulation</keyword>
<keyword evidence="2" id="KW-0804">Transcription</keyword>
<dbReference type="InterPro" id="IPR005202">
    <property type="entry name" value="TF_GRAS"/>
</dbReference>
<dbReference type="PROSITE" id="PS50985">
    <property type="entry name" value="GRAS"/>
    <property type="match status" value="1"/>
</dbReference>
<comment type="similarity">
    <text evidence="3">Belongs to the GRAS family.</text>
</comment>
<evidence type="ECO:0000256" key="1">
    <source>
        <dbReference type="ARBA" id="ARBA00023015"/>
    </source>
</evidence>
<accession>A0ABD2YG15</accession>
<evidence type="ECO:0000313" key="5">
    <source>
        <dbReference type="Proteomes" id="UP001630127"/>
    </source>
</evidence>
<feature type="region of interest" description="SAW" evidence="3">
    <location>
        <begin position="410"/>
        <end position="486"/>
    </location>
</feature>
<comment type="caution">
    <text evidence="4">The sequence shown here is derived from an EMBL/GenBank/DDBJ whole genome shotgun (WGS) entry which is preliminary data.</text>
</comment>
<reference evidence="4 5" key="1">
    <citation type="submission" date="2024-11" db="EMBL/GenBank/DDBJ databases">
        <title>A near-complete genome assembly of Cinchona calisaya.</title>
        <authorList>
            <person name="Lian D.C."/>
            <person name="Zhao X.W."/>
            <person name="Wei L."/>
        </authorList>
    </citation>
    <scope>NUCLEOTIDE SEQUENCE [LARGE SCALE GENOMIC DNA]</scope>
    <source>
        <tissue evidence="4">Nenye</tissue>
    </source>
</reference>
<gene>
    <name evidence="4" type="ORF">ACH5RR_031258</name>
</gene>
<dbReference type="AlphaFoldDB" id="A0ABD2YG15"/>
<dbReference type="PANTHER" id="PTHR31636">
    <property type="entry name" value="OSJNBA0084A10.13 PROTEIN-RELATED"/>
    <property type="match status" value="1"/>
</dbReference>
<comment type="caution">
    <text evidence="3">Lacks conserved residue(s) required for the propagation of feature annotation.</text>
</comment>
<keyword evidence="5" id="KW-1185">Reference proteome</keyword>
<organism evidence="4 5">
    <name type="scientific">Cinchona calisaya</name>
    <dbReference type="NCBI Taxonomy" id="153742"/>
    <lineage>
        <taxon>Eukaryota</taxon>
        <taxon>Viridiplantae</taxon>
        <taxon>Streptophyta</taxon>
        <taxon>Embryophyta</taxon>
        <taxon>Tracheophyta</taxon>
        <taxon>Spermatophyta</taxon>
        <taxon>Magnoliopsida</taxon>
        <taxon>eudicotyledons</taxon>
        <taxon>Gunneridae</taxon>
        <taxon>Pentapetalae</taxon>
        <taxon>asterids</taxon>
        <taxon>lamiids</taxon>
        <taxon>Gentianales</taxon>
        <taxon>Rubiaceae</taxon>
        <taxon>Cinchonoideae</taxon>
        <taxon>Cinchoneae</taxon>
        <taxon>Cinchona</taxon>
    </lineage>
</organism>
<sequence length="487" mass="54310">MGERIKQQLELDNLENMAPQYAPIYSLAEANKENLFLPSASLHLLKRQYQSKLMREQTSISIPTSISCSQSGELSAVDIIKVARESVSQCFYQNSGDFSYANSGLPPEKYEDFELALLLQAAAINFSNQQFHLARTLLGTCRSSVSIIGSPMQRVVYYFTEALQERITVEMGGVVLKEIPEGNQMNPTVEEAFTGLQPGVMECQDKLPFCRTTQFTAVQAILDNVTTAKRVHLIDLGIKSGSHWPILMQALADRHECPLEFLKITAVGVSIEMIQEIGKKLSSFAESLNIPFSFKAVVSDLKNLDEHLFELAADEAVAVYSELCLATLLAWPHHLESLLATIKKLKPCVMVTIEIDSNTNAHNFMDRFNASLSVSTALFDCLDNCMDPDSQGRAIIEGVFLREGIRYLITSTGKESIHRQESIDFWRAFLTRFGMVEIELSNWALCQADLVVKSNPSWSSCTLEVNGKGLTVGWKGTPVHFLTVWKC</sequence>
<evidence type="ECO:0000256" key="2">
    <source>
        <dbReference type="ARBA" id="ARBA00023163"/>
    </source>
</evidence>
<feature type="short sequence motif" description="LXXLL motif" evidence="3">
    <location>
        <begin position="325"/>
        <end position="329"/>
    </location>
</feature>
<evidence type="ECO:0000256" key="3">
    <source>
        <dbReference type="PROSITE-ProRule" id="PRU01191"/>
    </source>
</evidence>
<dbReference type="Proteomes" id="UP001630127">
    <property type="component" value="Unassembled WGS sequence"/>
</dbReference>
<dbReference type="Pfam" id="PF03514">
    <property type="entry name" value="GRAS"/>
    <property type="match status" value="1"/>
</dbReference>
<evidence type="ECO:0000313" key="4">
    <source>
        <dbReference type="EMBL" id="KAL3505876.1"/>
    </source>
</evidence>
<proteinExistence type="inferred from homology"/>
<protein>
    <submittedName>
        <fullName evidence="4">Uncharacterized protein</fullName>
    </submittedName>
</protein>
<dbReference type="EMBL" id="JBJUIK010000013">
    <property type="protein sequence ID" value="KAL3505876.1"/>
    <property type="molecule type" value="Genomic_DNA"/>
</dbReference>